<dbReference type="OrthoDB" id="4485518at2"/>
<keyword evidence="1" id="KW-0472">Membrane</keyword>
<feature type="transmembrane region" description="Helical" evidence="1">
    <location>
        <begin position="26"/>
        <end position="46"/>
    </location>
</feature>
<dbReference type="Proteomes" id="UP000238650">
    <property type="component" value="Unassembled WGS sequence"/>
</dbReference>
<evidence type="ECO:0008006" key="4">
    <source>
        <dbReference type="Google" id="ProtNLM"/>
    </source>
</evidence>
<reference evidence="2 3" key="1">
    <citation type="journal article" date="2017" name="New Microbes New Infect">
        <title>Genome sequence of 'Leucobacter massiliensis' sp. nov. isolated from human pharynx after travel to the 2014 Hajj.</title>
        <authorList>
            <person name="Leangapichart T."/>
            <person name="Gautret P."/>
            <person name="Nguyen T.T."/>
            <person name="Armstrong N."/>
            <person name="Rolain J.M."/>
        </authorList>
    </citation>
    <scope>NUCLEOTIDE SEQUENCE [LARGE SCALE GENOMIC DNA]</scope>
    <source>
        <strain evidence="2 3">122RC15</strain>
    </source>
</reference>
<dbReference type="AlphaFoldDB" id="A0A2S9QP26"/>
<dbReference type="SUPFAM" id="SSF48452">
    <property type="entry name" value="TPR-like"/>
    <property type="match status" value="1"/>
</dbReference>
<organism evidence="2 3">
    <name type="scientific">Leucobacter massiliensis</name>
    <dbReference type="NCBI Taxonomy" id="1686285"/>
    <lineage>
        <taxon>Bacteria</taxon>
        <taxon>Bacillati</taxon>
        <taxon>Actinomycetota</taxon>
        <taxon>Actinomycetes</taxon>
        <taxon>Micrococcales</taxon>
        <taxon>Microbacteriaceae</taxon>
        <taxon>Leucobacter</taxon>
    </lineage>
</organism>
<accession>A0A2S9QP26</accession>
<evidence type="ECO:0000313" key="2">
    <source>
        <dbReference type="EMBL" id="PRI11328.1"/>
    </source>
</evidence>
<dbReference type="Gene3D" id="1.25.40.10">
    <property type="entry name" value="Tetratricopeptide repeat domain"/>
    <property type="match status" value="1"/>
</dbReference>
<name>A0A2S9QP26_9MICO</name>
<sequence>MSALLALYFVFAGVLAFTLLASGEALAVVMGAALLVLPLIGVWALVRELRFGVQSTRLADRLEAEGRMPDEPVATHPSGRAMREDAEAAFPRYRAEAEAEPEAWQSWLRLGIVYDACGDRRRARAAIREAIARERAERRAADGAREL</sequence>
<evidence type="ECO:0000256" key="1">
    <source>
        <dbReference type="SAM" id="Phobius"/>
    </source>
</evidence>
<proteinExistence type="predicted"/>
<gene>
    <name evidence="2" type="ORF">B4915_07470</name>
</gene>
<dbReference type="EMBL" id="MWZD01000017">
    <property type="protein sequence ID" value="PRI11328.1"/>
    <property type="molecule type" value="Genomic_DNA"/>
</dbReference>
<keyword evidence="3" id="KW-1185">Reference proteome</keyword>
<dbReference type="InterPro" id="IPR011990">
    <property type="entry name" value="TPR-like_helical_dom_sf"/>
</dbReference>
<keyword evidence="1" id="KW-1133">Transmembrane helix</keyword>
<protein>
    <recommendedName>
        <fullName evidence="4">Tetratricopeptide repeat protein</fullName>
    </recommendedName>
</protein>
<keyword evidence="1" id="KW-0812">Transmembrane</keyword>
<evidence type="ECO:0000313" key="3">
    <source>
        <dbReference type="Proteomes" id="UP000238650"/>
    </source>
</evidence>
<comment type="caution">
    <text evidence="2">The sequence shown here is derived from an EMBL/GenBank/DDBJ whole genome shotgun (WGS) entry which is preliminary data.</text>
</comment>